<accession>A0ABP5SSD0</accession>
<comment type="caution">
    <text evidence="2">The sequence shown here is derived from an EMBL/GenBank/DDBJ whole genome shotgun (WGS) entry which is preliminary data.</text>
</comment>
<evidence type="ECO:0000313" key="3">
    <source>
        <dbReference type="Proteomes" id="UP001501444"/>
    </source>
</evidence>
<dbReference type="InterPro" id="IPR025438">
    <property type="entry name" value="DUF4180"/>
</dbReference>
<dbReference type="EMBL" id="BAAARV010000017">
    <property type="protein sequence ID" value="GAA2337643.1"/>
    <property type="molecule type" value="Genomic_DNA"/>
</dbReference>
<name>A0ABP5SSD0_9ACTN</name>
<dbReference type="Proteomes" id="UP001501444">
    <property type="component" value="Unassembled WGS sequence"/>
</dbReference>
<keyword evidence="3" id="KW-1185">Reference proteome</keyword>
<proteinExistence type="predicted"/>
<reference evidence="3" key="1">
    <citation type="journal article" date="2019" name="Int. J. Syst. Evol. Microbiol.">
        <title>The Global Catalogue of Microorganisms (GCM) 10K type strain sequencing project: providing services to taxonomists for standard genome sequencing and annotation.</title>
        <authorList>
            <consortium name="The Broad Institute Genomics Platform"/>
            <consortium name="The Broad Institute Genome Sequencing Center for Infectious Disease"/>
            <person name="Wu L."/>
            <person name="Ma J."/>
        </authorList>
    </citation>
    <scope>NUCLEOTIDE SEQUENCE [LARGE SCALE GENOMIC DNA]</scope>
    <source>
        <strain evidence="3">JCM 3272</strain>
    </source>
</reference>
<sequence length="119" mass="12614">MDRVEQINGVDALVLGDEGPAYGAELSAGDLVGAALSHGVDLVVIPAHRLADDFYALRTGVAGDILQKLVNYHLRLAVIGDVSAHVAASTALRDLIRESNRGRDAWFLPDRASLAARLS</sequence>
<gene>
    <name evidence="2" type="ORF">GCM10010170_018880</name>
</gene>
<evidence type="ECO:0000313" key="2">
    <source>
        <dbReference type="EMBL" id="GAA2337643.1"/>
    </source>
</evidence>
<feature type="domain" description="DUF4180" evidence="1">
    <location>
        <begin position="8"/>
        <end position="118"/>
    </location>
</feature>
<dbReference type="Pfam" id="PF13788">
    <property type="entry name" value="DUF4180"/>
    <property type="match status" value="1"/>
</dbReference>
<evidence type="ECO:0000259" key="1">
    <source>
        <dbReference type="Pfam" id="PF13788"/>
    </source>
</evidence>
<dbReference type="RefSeq" id="WP_344611895.1">
    <property type="nucleotide sequence ID" value="NZ_BAAARV010000017.1"/>
</dbReference>
<protein>
    <submittedName>
        <fullName evidence="2">DUF4180 domain-containing protein</fullName>
    </submittedName>
</protein>
<organism evidence="2 3">
    <name type="scientific">Dactylosporangium salmoneum</name>
    <dbReference type="NCBI Taxonomy" id="53361"/>
    <lineage>
        <taxon>Bacteria</taxon>
        <taxon>Bacillati</taxon>
        <taxon>Actinomycetota</taxon>
        <taxon>Actinomycetes</taxon>
        <taxon>Micromonosporales</taxon>
        <taxon>Micromonosporaceae</taxon>
        <taxon>Dactylosporangium</taxon>
    </lineage>
</organism>